<keyword evidence="3" id="KW-1185">Reference proteome</keyword>
<sequence>MFGIMGKLGGRLGNLDFWGKTGINGKSKGRMALLLEYIWSELGLKVGPNGLHEADAFLYLLAPKNLIDMMMLSLGSVTVLMNTEKAFGKSPNQTRGNSTKIPPRRNLQELRRMPPNFSRSRRPRKPRENSKSPSLKNPFSFSR</sequence>
<evidence type="ECO:0000256" key="1">
    <source>
        <dbReference type="SAM" id="MobiDB-lite"/>
    </source>
</evidence>
<reference evidence="2 3" key="1">
    <citation type="submission" date="2024-01" db="EMBL/GenBank/DDBJ databases">
        <title>The genomes of 5 underutilized Papilionoideae crops provide insights into root nodulation and disease resistanc.</title>
        <authorList>
            <person name="Jiang F."/>
        </authorList>
    </citation>
    <scope>NUCLEOTIDE SEQUENCE [LARGE SCALE GENOMIC DNA]</scope>
    <source>
        <strain evidence="2">LVBAO_FW01</strain>
        <tissue evidence="2">Leaves</tissue>
    </source>
</reference>
<dbReference type="AlphaFoldDB" id="A0AAN9L8B4"/>
<organism evidence="2 3">
    <name type="scientific">Canavalia gladiata</name>
    <name type="common">Sword bean</name>
    <name type="synonym">Dolichos gladiatus</name>
    <dbReference type="NCBI Taxonomy" id="3824"/>
    <lineage>
        <taxon>Eukaryota</taxon>
        <taxon>Viridiplantae</taxon>
        <taxon>Streptophyta</taxon>
        <taxon>Embryophyta</taxon>
        <taxon>Tracheophyta</taxon>
        <taxon>Spermatophyta</taxon>
        <taxon>Magnoliopsida</taxon>
        <taxon>eudicotyledons</taxon>
        <taxon>Gunneridae</taxon>
        <taxon>Pentapetalae</taxon>
        <taxon>rosids</taxon>
        <taxon>fabids</taxon>
        <taxon>Fabales</taxon>
        <taxon>Fabaceae</taxon>
        <taxon>Papilionoideae</taxon>
        <taxon>50 kb inversion clade</taxon>
        <taxon>NPAAA clade</taxon>
        <taxon>indigoferoid/millettioid clade</taxon>
        <taxon>Phaseoleae</taxon>
        <taxon>Canavalia</taxon>
    </lineage>
</organism>
<name>A0AAN9L8B4_CANGL</name>
<feature type="compositionally biased region" description="Polar residues" evidence="1">
    <location>
        <begin position="90"/>
        <end position="100"/>
    </location>
</feature>
<proteinExistence type="predicted"/>
<evidence type="ECO:0000313" key="2">
    <source>
        <dbReference type="EMBL" id="KAK7328583.1"/>
    </source>
</evidence>
<comment type="caution">
    <text evidence="2">The sequence shown here is derived from an EMBL/GenBank/DDBJ whole genome shotgun (WGS) entry which is preliminary data.</text>
</comment>
<accession>A0AAN9L8B4</accession>
<feature type="compositionally biased region" description="Polar residues" evidence="1">
    <location>
        <begin position="131"/>
        <end position="143"/>
    </location>
</feature>
<feature type="region of interest" description="Disordered" evidence="1">
    <location>
        <begin position="86"/>
        <end position="143"/>
    </location>
</feature>
<gene>
    <name evidence="2" type="ORF">VNO77_22695</name>
</gene>
<evidence type="ECO:0000313" key="3">
    <source>
        <dbReference type="Proteomes" id="UP001367508"/>
    </source>
</evidence>
<dbReference type="EMBL" id="JAYMYQ010000005">
    <property type="protein sequence ID" value="KAK7328583.1"/>
    <property type="molecule type" value="Genomic_DNA"/>
</dbReference>
<protein>
    <submittedName>
        <fullName evidence="2">Uncharacterized protein</fullName>
    </submittedName>
</protein>
<dbReference type="Proteomes" id="UP001367508">
    <property type="component" value="Unassembled WGS sequence"/>
</dbReference>